<feature type="signal peptide" evidence="1">
    <location>
        <begin position="1"/>
        <end position="21"/>
    </location>
</feature>
<dbReference type="OrthoDB" id="964101at2"/>
<reference evidence="2 3" key="1">
    <citation type="submission" date="2019-03" db="EMBL/GenBank/DDBJ databases">
        <title>Dyadobacter AR-3-6 sp. nov., isolated from arctic soil.</title>
        <authorList>
            <person name="Chaudhary D.K."/>
        </authorList>
    </citation>
    <scope>NUCLEOTIDE SEQUENCE [LARGE SCALE GENOMIC DNA]</scope>
    <source>
        <strain evidence="2 3">AR-3-6</strain>
    </source>
</reference>
<protein>
    <submittedName>
        <fullName evidence="2">Uncharacterized protein</fullName>
    </submittedName>
</protein>
<evidence type="ECO:0000313" key="3">
    <source>
        <dbReference type="Proteomes" id="UP000294850"/>
    </source>
</evidence>
<keyword evidence="3" id="KW-1185">Reference proteome</keyword>
<name>A0A4R5DVW0_9BACT</name>
<gene>
    <name evidence="2" type="ORF">E0F88_10825</name>
</gene>
<evidence type="ECO:0000313" key="2">
    <source>
        <dbReference type="EMBL" id="TDE16714.1"/>
    </source>
</evidence>
<keyword evidence="1" id="KW-0732">Signal</keyword>
<evidence type="ECO:0000256" key="1">
    <source>
        <dbReference type="SAM" id="SignalP"/>
    </source>
</evidence>
<dbReference type="EMBL" id="SMFL01000003">
    <property type="protein sequence ID" value="TDE16714.1"/>
    <property type="molecule type" value="Genomic_DNA"/>
</dbReference>
<feature type="chain" id="PRO_5020180874" evidence="1">
    <location>
        <begin position="22"/>
        <end position="97"/>
    </location>
</feature>
<sequence length="97" mass="10818">MKNLCLILLTIFFFCKSTDVASLLSIKSKVTAACKTDNCDNEKTEVEKIADDQQLVNNSITLQHNTATVILKTVFSYAVQCENEIFKNLFSPPPESV</sequence>
<dbReference type="AlphaFoldDB" id="A0A4R5DVW0"/>
<comment type="caution">
    <text evidence="2">The sequence shown here is derived from an EMBL/GenBank/DDBJ whole genome shotgun (WGS) entry which is preliminary data.</text>
</comment>
<proteinExistence type="predicted"/>
<dbReference type="Proteomes" id="UP000294850">
    <property type="component" value="Unassembled WGS sequence"/>
</dbReference>
<accession>A0A4R5DVW0</accession>
<organism evidence="2 3">
    <name type="scientific">Dyadobacter psychrotolerans</name>
    <dbReference type="NCBI Taxonomy" id="2541721"/>
    <lineage>
        <taxon>Bacteria</taxon>
        <taxon>Pseudomonadati</taxon>
        <taxon>Bacteroidota</taxon>
        <taxon>Cytophagia</taxon>
        <taxon>Cytophagales</taxon>
        <taxon>Spirosomataceae</taxon>
        <taxon>Dyadobacter</taxon>
    </lineage>
</organism>